<dbReference type="InterPro" id="IPR001394">
    <property type="entry name" value="Peptidase_C19_UCH"/>
</dbReference>
<keyword evidence="1" id="KW-0812">Transmembrane</keyword>
<dbReference type="InterPro" id="IPR028889">
    <property type="entry name" value="USP"/>
</dbReference>
<feature type="transmembrane region" description="Helical" evidence="1">
    <location>
        <begin position="20"/>
        <end position="40"/>
    </location>
</feature>
<comment type="caution">
    <text evidence="3">The sequence shown here is derived from an EMBL/GenBank/DDBJ whole genome shotgun (WGS) entry which is preliminary data.</text>
</comment>
<accession>A0AAU9IHQ8</accession>
<reference evidence="3" key="1">
    <citation type="submission" date="2021-09" db="EMBL/GenBank/DDBJ databases">
        <authorList>
            <consortium name="AG Swart"/>
            <person name="Singh M."/>
            <person name="Singh A."/>
            <person name="Seah K."/>
            <person name="Emmerich C."/>
        </authorList>
    </citation>
    <scope>NUCLEOTIDE SEQUENCE</scope>
    <source>
        <strain evidence="3">ATCC30299</strain>
    </source>
</reference>
<dbReference type="EMBL" id="CAJZBQ010000008">
    <property type="protein sequence ID" value="CAG9312712.1"/>
    <property type="molecule type" value="Genomic_DNA"/>
</dbReference>
<dbReference type="PROSITE" id="PS50235">
    <property type="entry name" value="USP_3"/>
    <property type="match status" value="1"/>
</dbReference>
<gene>
    <name evidence="3" type="ORF">BSTOLATCC_MIC7236</name>
</gene>
<dbReference type="Proteomes" id="UP001162131">
    <property type="component" value="Unassembled WGS sequence"/>
</dbReference>
<dbReference type="GO" id="GO:0016579">
    <property type="term" value="P:protein deubiquitination"/>
    <property type="evidence" value="ECO:0007669"/>
    <property type="project" value="InterPro"/>
</dbReference>
<evidence type="ECO:0000313" key="3">
    <source>
        <dbReference type="EMBL" id="CAG9312712.1"/>
    </source>
</evidence>
<evidence type="ECO:0000256" key="1">
    <source>
        <dbReference type="SAM" id="Phobius"/>
    </source>
</evidence>
<dbReference type="InterPro" id="IPR038765">
    <property type="entry name" value="Papain-like_cys_pep_sf"/>
</dbReference>
<dbReference type="AlphaFoldDB" id="A0AAU9IHQ8"/>
<sequence length="306" mass="35704">MVFGLLRVVSGRLLKGPADNILKLAYFSLWFSLTIALIVYKKAFPNSKNIKQRQQDKEKSITSRIVDVSKNNKFFEVFNLYQITTCAKIAENLKNESINRFEITSFSPILLGKPGTNAIVRAENRNWYDKIKNDKIPVFIGWEVEKEALDCFKTQILLRNKPGIIILFYKNNEAAIKEEQNLLWITSNLDSECNDIEIEFNKIIEIAINWAESRNYQLEQKLLQGLPNIGNTCYMNSLIQVFSIMPELYEIISSINLPLFQPLKNILLALKMRNDNFNYRYYLEKFQTQIIENFHMVGIIYLVYSP</sequence>
<name>A0AAU9IHQ8_9CILI</name>
<dbReference type="SUPFAM" id="SSF54001">
    <property type="entry name" value="Cysteine proteinases"/>
    <property type="match status" value="1"/>
</dbReference>
<keyword evidence="1" id="KW-1133">Transmembrane helix</keyword>
<dbReference type="GO" id="GO:0004843">
    <property type="term" value="F:cysteine-type deubiquitinase activity"/>
    <property type="evidence" value="ECO:0007669"/>
    <property type="project" value="InterPro"/>
</dbReference>
<dbReference type="PROSITE" id="PS00972">
    <property type="entry name" value="USP_1"/>
    <property type="match status" value="1"/>
</dbReference>
<dbReference type="InterPro" id="IPR018200">
    <property type="entry name" value="USP_CS"/>
</dbReference>
<organism evidence="3 4">
    <name type="scientific">Blepharisma stoltei</name>
    <dbReference type="NCBI Taxonomy" id="1481888"/>
    <lineage>
        <taxon>Eukaryota</taxon>
        <taxon>Sar</taxon>
        <taxon>Alveolata</taxon>
        <taxon>Ciliophora</taxon>
        <taxon>Postciliodesmatophora</taxon>
        <taxon>Heterotrichea</taxon>
        <taxon>Heterotrichida</taxon>
        <taxon>Blepharismidae</taxon>
        <taxon>Blepharisma</taxon>
    </lineage>
</organism>
<evidence type="ECO:0000259" key="2">
    <source>
        <dbReference type="PROSITE" id="PS50235"/>
    </source>
</evidence>
<feature type="domain" description="USP" evidence="2">
    <location>
        <begin position="224"/>
        <end position="306"/>
    </location>
</feature>
<dbReference type="Pfam" id="PF00443">
    <property type="entry name" value="UCH"/>
    <property type="match status" value="1"/>
</dbReference>
<protein>
    <recommendedName>
        <fullName evidence="2">USP domain-containing protein</fullName>
    </recommendedName>
</protein>
<keyword evidence="1" id="KW-0472">Membrane</keyword>
<proteinExistence type="predicted"/>
<keyword evidence="4" id="KW-1185">Reference proteome</keyword>
<dbReference type="Gene3D" id="3.90.70.10">
    <property type="entry name" value="Cysteine proteinases"/>
    <property type="match status" value="1"/>
</dbReference>
<evidence type="ECO:0000313" key="4">
    <source>
        <dbReference type="Proteomes" id="UP001162131"/>
    </source>
</evidence>